<dbReference type="InterPro" id="IPR012317">
    <property type="entry name" value="Poly(ADP-ribose)pol_cat_dom"/>
</dbReference>
<dbReference type="SMART" id="SM00360">
    <property type="entry name" value="RRM"/>
    <property type="match status" value="1"/>
</dbReference>
<evidence type="ECO:0000313" key="14">
    <source>
        <dbReference type="Proteomes" id="UP001159428"/>
    </source>
</evidence>
<dbReference type="FunFam" id="3.90.228.10:FF:000008">
    <property type="entry name" value="Poly [ADP-ribose] polymerase"/>
    <property type="match status" value="1"/>
</dbReference>
<dbReference type="Pfam" id="PF01661">
    <property type="entry name" value="Macro"/>
    <property type="match status" value="2"/>
</dbReference>
<dbReference type="InterPro" id="IPR043472">
    <property type="entry name" value="Macro_dom-like"/>
</dbReference>
<dbReference type="PROSITE" id="PS50102">
    <property type="entry name" value="RRM"/>
    <property type="match status" value="1"/>
</dbReference>
<accession>A0AAU9XLA4</accession>
<protein>
    <recommendedName>
        <fullName evidence="7">Poly [ADP-ribose] polymerase</fullName>
        <shortName evidence="7">PARP</shortName>
        <ecNumber evidence="7">2.4.2.-</ecNumber>
    </recommendedName>
</protein>
<dbReference type="GO" id="GO:0005737">
    <property type="term" value="C:cytoplasm"/>
    <property type="evidence" value="ECO:0007669"/>
    <property type="project" value="TreeGrafter"/>
</dbReference>
<dbReference type="PANTHER" id="PTHR14453">
    <property type="entry name" value="PARP/ZINC FINGER CCCH TYPE DOMAIN CONTAINING PROTEIN"/>
    <property type="match status" value="1"/>
</dbReference>
<evidence type="ECO:0000259" key="11">
    <source>
        <dbReference type="PROSITE" id="PS51059"/>
    </source>
</evidence>
<dbReference type="PANTHER" id="PTHR14453:SF67">
    <property type="entry name" value="POLY [ADP-RIBOSE] POLYMERASE"/>
    <property type="match status" value="1"/>
</dbReference>
<keyword evidence="5" id="KW-0539">Nucleus</keyword>
<dbReference type="Gene3D" id="3.30.720.50">
    <property type="match status" value="1"/>
</dbReference>
<dbReference type="PROSITE" id="PS51059">
    <property type="entry name" value="PARP_CATALYTIC"/>
    <property type="match status" value="1"/>
</dbReference>
<feature type="compositionally biased region" description="Acidic residues" evidence="8">
    <location>
        <begin position="963"/>
        <end position="981"/>
    </location>
</feature>
<sequence>TKAPPLLLLKGKYTSTRSPTPPPKGKLTSTQTSPPPMGTVASKNSEPPSPPKETSLSTSTGSTPTPPPWGESFSSSTQSAMPPPTRKSTPTRHPLLLRGKSTPTLTEPSPPILTGQSTLTQLPPPLPPKRKSTSTQYPLPQEGKSTPTLTEPSSTLSTGQSTLTGTPPPLPPKKKSTLTQNPVPQEGKSITTLKEVSSSLLTGQSTLTEIPPPLPPKGKSTSMLKKSLPLLPTEQSTTLTPPLLLHKDKSTSSPSLSPPMGESASTQSTSLTSTGQSSSIKFPQLPRGESLSTSIQSQPSLPTRRSTLEQFSPSLSRKDKSALLDRWETLQWPATDNGDEASRLSASENDLCRIKNDYSYIKKEVEVETKGLVSIEQVPVCKSILVTGFSDDTTYEEIELFFESRRNNGGPVEKVTYVPERHQAIVVFQEVTDIQRVLALHTERPLISNGKTLSLEICYELQDIKEGDRPENEGELKETVDIARRTKSNSMLMAVDPDVMEYITKTAFQDQLNSSLAKKKGVITWKPNQKTAAIEYHGESGGDSWKSDCFEEVQNFVDKFAKCDVPVNKDFWEAVVAQGSLGFDPSLIKISGNTHSLRIVCLKTDVKSNQEKVKAKLEEIYLNEILKTKTKIKIRNVPKERLILLKKLKFVENLKEKNRKIEISLDVENEELRFKGPQQQLNEAIVEFRDHMNDMVEKSLKLSVKLKEILGSKVGLQTVNGELEKHNVQAVIYINKGARVVGTSTAHVDNALEVVNRLMLEEKVHVEEESQILLQSHTWHLLCQEINTQSTVHVHGNSWNDVYLVGFRENVSYGMKKLQTFLEKNRIIIKDQFQCRAKIIKKYLVDICHEDLRCIEVHLKEFQVKIKTGNTDNFLEISGRETGLKIAREKIDDLQKNIVWKTWKVEQPGLCRYFEGGKENYLVRSVKRKQACTISIQKSFMQTDENELKTVDYDSSAANTNHEDDEDDCKGAEDEDNDDSNGDYNVNEGEAGSSIADDSPLLTKYGHKISWKMGNIEAEKADLLVCSQGACTQAIIKAGGPKVASPKIGDITLSGGFAFVRHVIHIRCCSWNGGQGKETLQGLVRKCLQKSVELRATSIAFPVIGTGKLNFPRDVASRLMLEEVITFCKAHSASSTQDIRFIVYQQDRALTAAFKQEMDKLRVEQNVHKKLKKTPVLIEVAHGDLFQEKTDAIVNIVSKDLDMDRGMVSKTMKMLGGQRIQDELNKFRQQPCGSAVMTAGGKLPSRHIIHLISDSANESHLQQCLESCFRLAETHGLGSVSIPAVGTGGFQMSATESANVIYRALNNFCGSFNSVHTVRIIIFQVQMMQAFQQFQHNSKKVITQYIALDGRFKVNVLNCVDICVAGKEPNVTDAIEFLKKSFSRALTTEKVESDVVSQLSHEKIETLRRKADARDLKLKVEDTATRILVQGESTEVNKMVVEIMKELEKIKKKKQDQEQAHLISKSVEWGYEIKGIKMVFNQRSNAMIETAHNKGKSEIKISLSGEQFLIDLKKNIGRGQQSGDQITLTRKIKVRPSCSLGFPLPTHWTPMSRPDMIVHTEVLLPDSSEYKNVKHMIDATAKGLSIQKIERVQNPHLWQAYMARKQKIEPDCGGNSERQLFHGTNAINVSHINAQGFNRSFCGVHGTKYGQGVYFARDASYSVHYTGKGDAGRHMYLARVLVGKYCAGKQDIKVPPPIDPSRPEVLYDSVVDQTKNPSIFVVFHDSQCYPEYHVTFE</sequence>
<dbReference type="GO" id="GO:0070212">
    <property type="term" value="P:protein poly-ADP-ribosylation"/>
    <property type="evidence" value="ECO:0007669"/>
    <property type="project" value="TreeGrafter"/>
</dbReference>
<evidence type="ECO:0000256" key="7">
    <source>
        <dbReference type="RuleBase" id="RU362114"/>
    </source>
</evidence>
<dbReference type="InterPro" id="IPR035979">
    <property type="entry name" value="RBD_domain_sf"/>
</dbReference>
<reference evidence="13 14" key="1">
    <citation type="submission" date="2022-05" db="EMBL/GenBank/DDBJ databases">
        <authorList>
            <consortium name="Genoscope - CEA"/>
            <person name="William W."/>
        </authorList>
    </citation>
    <scope>NUCLEOTIDE SEQUENCE [LARGE SCALE GENOMIC DNA]</scope>
</reference>
<organism evidence="13 14">
    <name type="scientific">Pocillopora meandrina</name>
    <dbReference type="NCBI Taxonomy" id="46732"/>
    <lineage>
        <taxon>Eukaryota</taxon>
        <taxon>Metazoa</taxon>
        <taxon>Cnidaria</taxon>
        <taxon>Anthozoa</taxon>
        <taxon>Hexacorallia</taxon>
        <taxon>Scleractinia</taxon>
        <taxon>Astrocoeniina</taxon>
        <taxon>Pocilloporidae</taxon>
        <taxon>Pocillopora</taxon>
    </lineage>
</organism>
<dbReference type="SUPFAM" id="SSF56399">
    <property type="entry name" value="ADP-ribosylation"/>
    <property type="match status" value="1"/>
</dbReference>
<feature type="domain" description="PARP catalytic" evidence="11">
    <location>
        <begin position="1544"/>
        <end position="1737"/>
    </location>
</feature>
<feature type="domain" description="Macro" evidence="12">
    <location>
        <begin position="1165"/>
        <end position="1339"/>
    </location>
</feature>
<evidence type="ECO:0000256" key="6">
    <source>
        <dbReference type="PROSITE-ProRule" id="PRU00176"/>
    </source>
</evidence>
<dbReference type="Gene3D" id="3.30.70.330">
    <property type="match status" value="1"/>
</dbReference>
<dbReference type="Pfam" id="PF23085">
    <property type="entry name" value="RRM_PARP14_3"/>
    <property type="match status" value="1"/>
</dbReference>
<dbReference type="PROSITE" id="PS50918">
    <property type="entry name" value="WWE"/>
    <property type="match status" value="1"/>
</dbReference>
<dbReference type="Gene3D" id="3.40.220.10">
    <property type="entry name" value="Leucine Aminopeptidase, subunit E, domain 1"/>
    <property type="match status" value="2"/>
</dbReference>
<evidence type="ECO:0000256" key="5">
    <source>
        <dbReference type="ARBA" id="ARBA00023242"/>
    </source>
</evidence>
<keyword evidence="2 7" id="KW-0328">Glycosyltransferase</keyword>
<dbReference type="GO" id="GO:0003714">
    <property type="term" value="F:transcription corepressor activity"/>
    <property type="evidence" value="ECO:0007669"/>
    <property type="project" value="TreeGrafter"/>
</dbReference>
<evidence type="ECO:0000256" key="2">
    <source>
        <dbReference type="ARBA" id="ARBA00022676"/>
    </source>
</evidence>
<dbReference type="SMART" id="SM00506">
    <property type="entry name" value="A1pp"/>
    <property type="match status" value="1"/>
</dbReference>
<evidence type="ECO:0000259" key="10">
    <source>
        <dbReference type="PROSITE" id="PS50918"/>
    </source>
</evidence>
<keyword evidence="14" id="KW-1185">Reference proteome</keyword>
<proteinExistence type="predicted"/>
<feature type="compositionally biased region" description="Low complexity" evidence="8">
    <location>
        <begin position="42"/>
        <end position="63"/>
    </location>
</feature>
<dbReference type="EMBL" id="CALNXJ010000048">
    <property type="protein sequence ID" value="CAH3150906.1"/>
    <property type="molecule type" value="Genomic_DNA"/>
</dbReference>
<comment type="subcellular location">
    <subcellularLocation>
        <location evidence="1">Nucleus</location>
    </subcellularLocation>
</comment>
<dbReference type="Proteomes" id="UP001159428">
    <property type="component" value="Unassembled WGS sequence"/>
</dbReference>
<feature type="compositionally biased region" description="Polar residues" evidence="8">
    <location>
        <begin position="290"/>
        <end position="315"/>
    </location>
</feature>
<dbReference type="SUPFAM" id="SSF54928">
    <property type="entry name" value="RNA-binding domain, RBD"/>
    <property type="match status" value="1"/>
</dbReference>
<dbReference type="InterPro" id="IPR004170">
    <property type="entry name" value="WWE_dom"/>
</dbReference>
<feature type="domain" description="Macro" evidence="12">
    <location>
        <begin position="996"/>
        <end position="1162"/>
    </location>
</feature>
<evidence type="ECO:0000259" key="9">
    <source>
        <dbReference type="PROSITE" id="PS50102"/>
    </source>
</evidence>
<evidence type="ECO:0000256" key="3">
    <source>
        <dbReference type="ARBA" id="ARBA00022679"/>
    </source>
</evidence>
<evidence type="ECO:0000256" key="8">
    <source>
        <dbReference type="SAM" id="MobiDB-lite"/>
    </source>
</evidence>
<dbReference type="PROSITE" id="PS51154">
    <property type="entry name" value="MACRO"/>
    <property type="match status" value="2"/>
</dbReference>
<feature type="non-terminal residue" evidence="13">
    <location>
        <position position="1"/>
    </location>
</feature>
<dbReference type="Gene3D" id="3.90.228.10">
    <property type="match status" value="1"/>
</dbReference>
<feature type="compositionally biased region" description="Low complexity" evidence="8">
    <location>
        <begin position="145"/>
        <end position="165"/>
    </location>
</feature>
<dbReference type="InterPro" id="IPR012677">
    <property type="entry name" value="Nucleotide-bd_a/b_plait_sf"/>
</dbReference>
<name>A0AAU9XLA4_9CNID</name>
<dbReference type="InterPro" id="IPR002589">
    <property type="entry name" value="Macro_dom"/>
</dbReference>
<keyword evidence="6" id="KW-0694">RNA-binding</keyword>
<feature type="region of interest" description="Disordered" evidence="8">
    <location>
        <begin position="1"/>
        <end position="315"/>
    </location>
</feature>
<gene>
    <name evidence="13" type="ORF">PMEA_00025005</name>
</gene>
<dbReference type="Pfam" id="PF00644">
    <property type="entry name" value="PARP"/>
    <property type="match status" value="1"/>
</dbReference>
<dbReference type="GO" id="GO:0005634">
    <property type="term" value="C:nucleus"/>
    <property type="evidence" value="ECO:0007669"/>
    <property type="project" value="UniProtKB-SubCell"/>
</dbReference>
<keyword evidence="4 7" id="KW-0520">NAD</keyword>
<dbReference type="InterPro" id="IPR037197">
    <property type="entry name" value="WWE_dom_sf"/>
</dbReference>
<dbReference type="InterPro" id="IPR000504">
    <property type="entry name" value="RRM_dom"/>
</dbReference>
<evidence type="ECO:0000256" key="4">
    <source>
        <dbReference type="ARBA" id="ARBA00023027"/>
    </source>
</evidence>
<dbReference type="GO" id="GO:0003723">
    <property type="term" value="F:RNA binding"/>
    <property type="evidence" value="ECO:0007669"/>
    <property type="project" value="UniProtKB-UniRule"/>
</dbReference>
<evidence type="ECO:0000313" key="13">
    <source>
        <dbReference type="EMBL" id="CAH3150906.1"/>
    </source>
</evidence>
<dbReference type="GO" id="GO:1990404">
    <property type="term" value="F:NAD+-protein mono-ADP-ribosyltransferase activity"/>
    <property type="evidence" value="ECO:0007669"/>
    <property type="project" value="TreeGrafter"/>
</dbReference>
<dbReference type="EC" id="2.4.2.-" evidence="7"/>
<dbReference type="GO" id="GO:0044389">
    <property type="term" value="F:ubiquitin-like protein ligase binding"/>
    <property type="evidence" value="ECO:0007669"/>
    <property type="project" value="TreeGrafter"/>
</dbReference>
<dbReference type="GO" id="GO:0060335">
    <property type="term" value="P:positive regulation of type II interferon-mediated signaling pathway"/>
    <property type="evidence" value="ECO:0007669"/>
    <property type="project" value="TreeGrafter"/>
</dbReference>
<dbReference type="SUPFAM" id="SSF117839">
    <property type="entry name" value="WWE domain"/>
    <property type="match status" value="1"/>
</dbReference>
<feature type="region of interest" description="Disordered" evidence="8">
    <location>
        <begin position="954"/>
        <end position="995"/>
    </location>
</feature>
<dbReference type="GO" id="GO:0003950">
    <property type="term" value="F:NAD+ poly-ADP-ribosyltransferase activity"/>
    <property type="evidence" value="ECO:0007669"/>
    <property type="project" value="UniProtKB-UniRule"/>
</dbReference>
<dbReference type="SUPFAM" id="SSF52949">
    <property type="entry name" value="Macro domain-like"/>
    <property type="match status" value="2"/>
</dbReference>
<evidence type="ECO:0000259" key="12">
    <source>
        <dbReference type="PROSITE" id="PS51154"/>
    </source>
</evidence>
<dbReference type="GO" id="GO:0010629">
    <property type="term" value="P:negative regulation of gene expression"/>
    <property type="evidence" value="ECO:0007669"/>
    <property type="project" value="TreeGrafter"/>
</dbReference>
<feature type="compositionally biased region" description="Low complexity" evidence="8">
    <location>
        <begin position="263"/>
        <end position="279"/>
    </location>
</feature>
<feature type="domain" description="RRM" evidence="9">
    <location>
        <begin position="382"/>
        <end position="460"/>
    </location>
</feature>
<dbReference type="InterPro" id="IPR052056">
    <property type="entry name" value="Mono-ARTD/PARP"/>
</dbReference>
<comment type="caution">
    <text evidence="13">The sequence shown here is derived from an EMBL/GenBank/DDBJ whole genome shotgun (WGS) entry which is preliminary data.</text>
</comment>
<feature type="domain" description="WWE" evidence="10">
    <location>
        <begin position="1455"/>
        <end position="1534"/>
    </location>
</feature>
<keyword evidence="3 7" id="KW-0808">Transferase</keyword>
<feature type="compositionally biased region" description="Low complexity" evidence="8">
    <location>
        <begin position="197"/>
        <end position="208"/>
    </location>
</feature>
<evidence type="ECO:0000256" key="1">
    <source>
        <dbReference type="ARBA" id="ARBA00004123"/>
    </source>
</evidence>
<dbReference type="CDD" id="cd01439">
    <property type="entry name" value="TCCD_inducible_PARP_like"/>
    <property type="match status" value="1"/>
</dbReference>